<dbReference type="GO" id="GO:0051287">
    <property type="term" value="F:NAD binding"/>
    <property type="evidence" value="ECO:0007669"/>
    <property type="project" value="InterPro"/>
</dbReference>
<dbReference type="SUPFAM" id="SSF143548">
    <property type="entry name" value="Serine metabolism enzymes domain"/>
    <property type="match status" value="1"/>
</dbReference>
<comment type="caution">
    <text evidence="7">The sequence shown here is derived from an EMBL/GenBank/DDBJ whole genome shotgun (WGS) entry which is preliminary data.</text>
</comment>
<organism evidence="7 8">
    <name type="scientific">Pseudomassariella vexata</name>
    <dbReference type="NCBI Taxonomy" id="1141098"/>
    <lineage>
        <taxon>Eukaryota</taxon>
        <taxon>Fungi</taxon>
        <taxon>Dikarya</taxon>
        <taxon>Ascomycota</taxon>
        <taxon>Pezizomycotina</taxon>
        <taxon>Sordariomycetes</taxon>
        <taxon>Xylariomycetidae</taxon>
        <taxon>Amphisphaeriales</taxon>
        <taxon>Pseudomassariaceae</taxon>
        <taxon>Pseudomassariella</taxon>
    </lineage>
</organism>
<keyword evidence="8" id="KW-1185">Reference proteome</keyword>
<dbReference type="CDD" id="cd04902">
    <property type="entry name" value="ACT_3PGDH-xct"/>
    <property type="match status" value="1"/>
</dbReference>
<dbReference type="PANTHER" id="PTHR42938">
    <property type="entry name" value="FORMATE DEHYDROGENASE 1"/>
    <property type="match status" value="1"/>
</dbReference>
<gene>
    <name evidence="7" type="ORF">BCR38DRAFT_439113</name>
</gene>
<name>A0A1Y2DVA0_9PEZI</name>
<evidence type="ECO:0000256" key="2">
    <source>
        <dbReference type="ARBA" id="ARBA00013143"/>
    </source>
</evidence>
<feature type="domain" description="D-isomer specific 2-hydroxyacid dehydrogenase NAD-binding" evidence="5">
    <location>
        <begin position="2"/>
        <end position="133"/>
    </location>
</feature>
<dbReference type="InParanoid" id="A0A1Y2DVA0"/>
<dbReference type="InterPro" id="IPR006140">
    <property type="entry name" value="D-isomer_DH_NAD-bd"/>
</dbReference>
<dbReference type="FunFam" id="3.30.1330.90:FF:000003">
    <property type="entry name" value="D-3-phosphoglycerate dehydrogenase"/>
    <property type="match status" value="1"/>
</dbReference>
<protein>
    <recommendedName>
        <fullName evidence="2">phosphoglycerate dehydrogenase</fullName>
        <ecNumber evidence="2">1.1.1.95</ecNumber>
    </recommendedName>
</protein>
<sequence>MKVARMCVGLGMQVVAVDPYASPELARQAGVKLVAGLGELLPVVDFLTIHTPLLASTLDLLGEEELRKMKKSARVLNVARGGVYNEAALLKALDEGWIAGAGLDVFTKEPPEEGSVAARLAAHEKVLATPHLGASTVEAQENVSLDVCSQMALILKGGLPTAAVNAPLILPEEYRKLQPFVKLVEKMGGLYTQHYAAPGTKGSGGIGGSRFELVYQGDLALVSNTRPLFAALVKGLVSAISDSGGRDVNIVNAALIAREKGIVINEVHTTEVVGLTYASLVTLRSCDGEGEGKGKGKKEQVIEGYVSGKTFYISKLDRFTASFTPQGTLLILHNYDEPGKIGGVGMVLGRHGINITFMQVASLDLGNGNGKEKEDGMEADSAAAGAEGKEGHGSRAEKEALMILGVDREVDKNVIEELKTAEGILDVSLVVL</sequence>
<dbReference type="GO" id="GO:0046394">
    <property type="term" value="P:carboxylic acid biosynthetic process"/>
    <property type="evidence" value="ECO:0007669"/>
    <property type="project" value="UniProtKB-ARBA"/>
</dbReference>
<evidence type="ECO:0000259" key="5">
    <source>
        <dbReference type="Pfam" id="PF02826"/>
    </source>
</evidence>
<dbReference type="Gene3D" id="3.30.1330.90">
    <property type="entry name" value="D-3-phosphoglycerate dehydrogenase, domain 3"/>
    <property type="match status" value="1"/>
</dbReference>
<accession>A0A1Y2DVA0</accession>
<evidence type="ECO:0000259" key="6">
    <source>
        <dbReference type="Pfam" id="PF19304"/>
    </source>
</evidence>
<dbReference type="InterPro" id="IPR045626">
    <property type="entry name" value="PGDH_ASB_dom"/>
</dbReference>
<feature type="domain" description="D-3-phosphoglycerate dehydrogenase ASB" evidence="6">
    <location>
        <begin position="176"/>
        <end position="290"/>
    </location>
</feature>
<dbReference type="SUPFAM" id="SSF55021">
    <property type="entry name" value="ACT-like"/>
    <property type="match status" value="1"/>
</dbReference>
<evidence type="ECO:0000313" key="7">
    <source>
        <dbReference type="EMBL" id="ORY62575.1"/>
    </source>
</evidence>
<evidence type="ECO:0000256" key="4">
    <source>
        <dbReference type="SAM" id="MobiDB-lite"/>
    </source>
</evidence>
<evidence type="ECO:0000256" key="1">
    <source>
        <dbReference type="ARBA" id="ARBA00005216"/>
    </source>
</evidence>
<reference evidence="7 8" key="1">
    <citation type="submission" date="2016-07" db="EMBL/GenBank/DDBJ databases">
        <title>Pervasive Adenine N6-methylation of Active Genes in Fungi.</title>
        <authorList>
            <consortium name="DOE Joint Genome Institute"/>
            <person name="Mondo S.J."/>
            <person name="Dannebaum R.O."/>
            <person name="Kuo R.C."/>
            <person name="Labutti K."/>
            <person name="Haridas S."/>
            <person name="Kuo A."/>
            <person name="Salamov A."/>
            <person name="Ahrendt S.R."/>
            <person name="Lipzen A."/>
            <person name="Sullivan W."/>
            <person name="Andreopoulos W.B."/>
            <person name="Clum A."/>
            <person name="Lindquist E."/>
            <person name="Daum C."/>
            <person name="Ramamoorthy G.K."/>
            <person name="Gryganskyi A."/>
            <person name="Culley D."/>
            <person name="Magnuson J.K."/>
            <person name="James T.Y."/>
            <person name="O'Malley M.A."/>
            <person name="Stajich J.E."/>
            <person name="Spatafora J.W."/>
            <person name="Visel A."/>
            <person name="Grigoriev I.V."/>
        </authorList>
    </citation>
    <scope>NUCLEOTIDE SEQUENCE [LARGE SCALE GENOMIC DNA]</scope>
    <source>
        <strain evidence="7 8">CBS 129021</strain>
    </source>
</reference>
<evidence type="ECO:0000313" key="8">
    <source>
        <dbReference type="Proteomes" id="UP000193689"/>
    </source>
</evidence>
<dbReference type="Gene3D" id="3.30.70.260">
    <property type="match status" value="1"/>
</dbReference>
<dbReference type="STRING" id="1141098.A0A1Y2DVA0"/>
<dbReference type="InterPro" id="IPR045865">
    <property type="entry name" value="ACT-like_dom_sf"/>
</dbReference>
<dbReference type="SUPFAM" id="SSF51735">
    <property type="entry name" value="NAD(P)-binding Rossmann-fold domains"/>
    <property type="match status" value="1"/>
</dbReference>
<dbReference type="InterPro" id="IPR036291">
    <property type="entry name" value="NAD(P)-bd_dom_sf"/>
</dbReference>
<evidence type="ECO:0000256" key="3">
    <source>
        <dbReference type="ARBA" id="ARBA00048731"/>
    </source>
</evidence>
<dbReference type="AlphaFoldDB" id="A0A1Y2DVA0"/>
<dbReference type="GO" id="GO:0004617">
    <property type="term" value="F:phosphoglycerate dehydrogenase activity"/>
    <property type="evidence" value="ECO:0007669"/>
    <property type="project" value="UniProtKB-EC"/>
</dbReference>
<proteinExistence type="predicted"/>
<dbReference type="InterPro" id="IPR029009">
    <property type="entry name" value="ASB_dom_sf"/>
</dbReference>
<dbReference type="OrthoDB" id="298012at2759"/>
<dbReference type="RefSeq" id="XP_040714411.1">
    <property type="nucleotide sequence ID" value="XM_040860611.1"/>
</dbReference>
<dbReference type="PANTHER" id="PTHR42938:SF22">
    <property type="entry name" value="D-3-PHOSPHOGLYCERATE DEHYDROGENASE"/>
    <property type="match status" value="1"/>
</dbReference>
<feature type="region of interest" description="Disordered" evidence="4">
    <location>
        <begin position="368"/>
        <end position="394"/>
    </location>
</feature>
<dbReference type="EMBL" id="MCFJ01000009">
    <property type="protein sequence ID" value="ORY62575.1"/>
    <property type="molecule type" value="Genomic_DNA"/>
</dbReference>
<dbReference type="Gene3D" id="3.40.50.720">
    <property type="entry name" value="NAD(P)-binding Rossmann-like Domain"/>
    <property type="match status" value="1"/>
</dbReference>
<dbReference type="GO" id="GO:0006520">
    <property type="term" value="P:amino acid metabolic process"/>
    <property type="evidence" value="ECO:0007669"/>
    <property type="project" value="UniProtKB-ARBA"/>
</dbReference>
<comment type="catalytic activity">
    <reaction evidence="3">
        <text>(2R)-3-phosphoglycerate + NAD(+) = 3-phosphooxypyruvate + NADH + H(+)</text>
        <dbReference type="Rhea" id="RHEA:12641"/>
        <dbReference type="ChEBI" id="CHEBI:15378"/>
        <dbReference type="ChEBI" id="CHEBI:18110"/>
        <dbReference type="ChEBI" id="CHEBI:57540"/>
        <dbReference type="ChEBI" id="CHEBI:57945"/>
        <dbReference type="ChEBI" id="CHEBI:58272"/>
        <dbReference type="EC" id="1.1.1.95"/>
    </reaction>
</comment>
<dbReference type="GeneID" id="63776823"/>
<dbReference type="Pfam" id="PF02826">
    <property type="entry name" value="2-Hacid_dh_C"/>
    <property type="match status" value="1"/>
</dbReference>
<dbReference type="Pfam" id="PF19304">
    <property type="entry name" value="PGDH_inter"/>
    <property type="match status" value="1"/>
</dbReference>
<comment type="pathway">
    <text evidence="1">Amino-acid biosynthesis; L-serine biosynthesis; L-serine from 3-phospho-D-glycerate: step 1/3.</text>
</comment>
<dbReference type="EC" id="1.1.1.95" evidence="2"/>
<dbReference type="Proteomes" id="UP000193689">
    <property type="component" value="Unassembled WGS sequence"/>
</dbReference>